<comment type="similarity">
    <text evidence="1 2">Belongs to the peptidase C14A family.</text>
</comment>
<evidence type="ECO:0000313" key="6">
    <source>
        <dbReference type="EMBL" id="KAH3861895.1"/>
    </source>
</evidence>
<dbReference type="PROSITE" id="PS50207">
    <property type="entry name" value="CASPASE_P10"/>
    <property type="match status" value="1"/>
</dbReference>
<evidence type="ECO:0008006" key="8">
    <source>
        <dbReference type="Google" id="ProtNLM"/>
    </source>
</evidence>
<accession>A0A9D4LPN6</accession>
<dbReference type="GO" id="GO:0006508">
    <property type="term" value="P:proteolysis"/>
    <property type="evidence" value="ECO:0007669"/>
    <property type="project" value="InterPro"/>
</dbReference>
<dbReference type="Proteomes" id="UP000828390">
    <property type="component" value="Unassembled WGS sequence"/>
</dbReference>
<evidence type="ECO:0000259" key="4">
    <source>
        <dbReference type="PROSITE" id="PS50207"/>
    </source>
</evidence>
<dbReference type="OrthoDB" id="6046974at2759"/>
<evidence type="ECO:0000256" key="2">
    <source>
        <dbReference type="RuleBase" id="RU003971"/>
    </source>
</evidence>
<comment type="caution">
    <text evidence="6">The sequence shown here is derived from an EMBL/GenBank/DDBJ whole genome shotgun (WGS) entry which is preliminary data.</text>
</comment>
<organism evidence="6 7">
    <name type="scientific">Dreissena polymorpha</name>
    <name type="common">Zebra mussel</name>
    <name type="synonym">Mytilus polymorpha</name>
    <dbReference type="NCBI Taxonomy" id="45954"/>
    <lineage>
        <taxon>Eukaryota</taxon>
        <taxon>Metazoa</taxon>
        <taxon>Spiralia</taxon>
        <taxon>Lophotrochozoa</taxon>
        <taxon>Mollusca</taxon>
        <taxon>Bivalvia</taxon>
        <taxon>Autobranchia</taxon>
        <taxon>Heteroconchia</taxon>
        <taxon>Euheterodonta</taxon>
        <taxon>Imparidentia</taxon>
        <taxon>Neoheterodontei</taxon>
        <taxon>Myida</taxon>
        <taxon>Dreissenoidea</taxon>
        <taxon>Dreissenidae</taxon>
        <taxon>Dreissena</taxon>
    </lineage>
</organism>
<gene>
    <name evidence="6" type="ORF">DPMN_024849</name>
</gene>
<dbReference type="Pfam" id="PF00656">
    <property type="entry name" value="Peptidase_C14"/>
    <property type="match status" value="1"/>
</dbReference>
<protein>
    <recommendedName>
        <fullName evidence="8">Caspase-3</fullName>
    </recommendedName>
</protein>
<keyword evidence="7" id="KW-1185">Reference proteome</keyword>
<dbReference type="GO" id="GO:0043525">
    <property type="term" value="P:positive regulation of neuron apoptotic process"/>
    <property type="evidence" value="ECO:0007669"/>
    <property type="project" value="TreeGrafter"/>
</dbReference>
<dbReference type="InterPro" id="IPR029030">
    <property type="entry name" value="Caspase-like_dom_sf"/>
</dbReference>
<dbReference type="PROSITE" id="PS01122">
    <property type="entry name" value="CASPASE_CYS"/>
    <property type="match status" value="1"/>
</dbReference>
<dbReference type="PANTHER" id="PTHR10454:SF232">
    <property type="entry name" value="AT03047P-RELATED"/>
    <property type="match status" value="1"/>
</dbReference>
<dbReference type="GO" id="GO:0006915">
    <property type="term" value="P:apoptotic process"/>
    <property type="evidence" value="ECO:0007669"/>
    <property type="project" value="TreeGrafter"/>
</dbReference>
<feature type="region of interest" description="Disordered" evidence="3">
    <location>
        <begin position="1"/>
        <end position="26"/>
    </location>
</feature>
<feature type="compositionally biased region" description="Basic and acidic residues" evidence="3">
    <location>
        <begin position="1"/>
        <end position="22"/>
    </location>
</feature>
<sequence length="459" mass="51815">MTVDEDNRPFEKATKENAHEHGAVTSVKRPMYDKDIEIKTRVTAVLEKVEMVSQCNVSIKESCNQASTVFTSELTEDKTEKCRFSLPSKGEEKVNSFEQISQKSNAICTKNDILLVDPYDFSRSHQGYMVIIVNQTFKHQAFRDGAFKDIEYLYNIAYKLGLNVYKGQNTNLSLSETLQLLENVRTLDHSHCNMLAVAFSTHGLEQPNPKAKGKSDHALVCADDRLIFTSTVTEIFNDDNCPSLKDKPKLFIIQACRGEEHDNGADLWVTKKTGVDRTCGGYADNCWQTSLETPDVHFTNDSWAGGPDNQGQSAHLLDDHTITPGNESSALPMVTQIQSAQLLRAPLRSSPKLKPFPLVDTPSLKCENDQLIFYAIPPGMFAWRNTEDGSWMLYYLNNLIEMCDERRPINMLKLLLKVNAEMALRTTNVPSDKNLDRKKAISVVEHKLTRDLIFPSRVK</sequence>
<dbReference type="PROSITE" id="PS50208">
    <property type="entry name" value="CASPASE_P20"/>
    <property type="match status" value="1"/>
</dbReference>
<dbReference type="GO" id="GO:0005737">
    <property type="term" value="C:cytoplasm"/>
    <property type="evidence" value="ECO:0007669"/>
    <property type="project" value="TreeGrafter"/>
</dbReference>
<dbReference type="InterPro" id="IPR002138">
    <property type="entry name" value="Pept_C14_p10"/>
</dbReference>
<reference evidence="6" key="1">
    <citation type="journal article" date="2019" name="bioRxiv">
        <title>The Genome of the Zebra Mussel, Dreissena polymorpha: A Resource for Invasive Species Research.</title>
        <authorList>
            <person name="McCartney M.A."/>
            <person name="Auch B."/>
            <person name="Kono T."/>
            <person name="Mallez S."/>
            <person name="Zhang Y."/>
            <person name="Obille A."/>
            <person name="Becker A."/>
            <person name="Abrahante J.E."/>
            <person name="Garbe J."/>
            <person name="Badalamenti J.P."/>
            <person name="Herman A."/>
            <person name="Mangelson H."/>
            <person name="Liachko I."/>
            <person name="Sullivan S."/>
            <person name="Sone E.D."/>
            <person name="Koren S."/>
            <person name="Silverstein K.A.T."/>
            <person name="Beckman K.B."/>
            <person name="Gohl D.M."/>
        </authorList>
    </citation>
    <scope>NUCLEOTIDE SEQUENCE</scope>
    <source>
        <strain evidence="6">Duluth1</strain>
        <tissue evidence="6">Whole animal</tissue>
    </source>
</reference>
<name>A0A9D4LPN6_DREPO</name>
<dbReference type="Gene3D" id="3.40.50.1460">
    <property type="match status" value="1"/>
</dbReference>
<dbReference type="InterPro" id="IPR033139">
    <property type="entry name" value="Caspase_cys_AS"/>
</dbReference>
<dbReference type="SUPFAM" id="SSF52129">
    <property type="entry name" value="Caspase-like"/>
    <property type="match status" value="1"/>
</dbReference>
<dbReference type="AlphaFoldDB" id="A0A9D4LPN6"/>
<dbReference type="EMBL" id="JAIWYP010000002">
    <property type="protein sequence ID" value="KAH3861895.1"/>
    <property type="molecule type" value="Genomic_DNA"/>
</dbReference>
<dbReference type="InterPro" id="IPR001309">
    <property type="entry name" value="Pept_C14_p20"/>
</dbReference>
<dbReference type="InterPro" id="IPR015917">
    <property type="entry name" value="Pept_C14A"/>
</dbReference>
<dbReference type="InterPro" id="IPR002398">
    <property type="entry name" value="Pept_C14"/>
</dbReference>
<dbReference type="InterPro" id="IPR011600">
    <property type="entry name" value="Pept_C14_caspase"/>
</dbReference>
<evidence type="ECO:0000313" key="7">
    <source>
        <dbReference type="Proteomes" id="UP000828390"/>
    </source>
</evidence>
<dbReference type="Gene3D" id="3.30.70.1470">
    <property type="entry name" value="Caspase-like"/>
    <property type="match status" value="1"/>
</dbReference>
<dbReference type="PRINTS" id="PR00376">
    <property type="entry name" value="IL1BCENZYME"/>
</dbReference>
<feature type="domain" description="Caspase family p10" evidence="4">
    <location>
        <begin position="360"/>
        <end position="456"/>
    </location>
</feature>
<evidence type="ECO:0000256" key="1">
    <source>
        <dbReference type="ARBA" id="ARBA00010134"/>
    </source>
</evidence>
<evidence type="ECO:0000259" key="5">
    <source>
        <dbReference type="PROSITE" id="PS50208"/>
    </source>
</evidence>
<reference evidence="6" key="2">
    <citation type="submission" date="2020-11" db="EMBL/GenBank/DDBJ databases">
        <authorList>
            <person name="McCartney M.A."/>
            <person name="Auch B."/>
            <person name="Kono T."/>
            <person name="Mallez S."/>
            <person name="Becker A."/>
            <person name="Gohl D.M."/>
            <person name="Silverstein K.A.T."/>
            <person name="Koren S."/>
            <person name="Bechman K.B."/>
            <person name="Herman A."/>
            <person name="Abrahante J.E."/>
            <person name="Garbe J."/>
        </authorList>
    </citation>
    <scope>NUCLEOTIDE SEQUENCE</scope>
    <source>
        <strain evidence="6">Duluth1</strain>
        <tissue evidence="6">Whole animal</tissue>
    </source>
</reference>
<evidence type="ECO:0000256" key="3">
    <source>
        <dbReference type="SAM" id="MobiDB-lite"/>
    </source>
</evidence>
<feature type="domain" description="Caspase family p20" evidence="5">
    <location>
        <begin position="125"/>
        <end position="260"/>
    </location>
</feature>
<proteinExistence type="inferred from homology"/>
<dbReference type="GO" id="GO:0004197">
    <property type="term" value="F:cysteine-type endopeptidase activity"/>
    <property type="evidence" value="ECO:0007669"/>
    <property type="project" value="InterPro"/>
</dbReference>
<dbReference type="PANTHER" id="PTHR10454">
    <property type="entry name" value="CASPASE"/>
    <property type="match status" value="1"/>
</dbReference>
<dbReference type="SMART" id="SM00115">
    <property type="entry name" value="CASc"/>
    <property type="match status" value="1"/>
</dbReference>